<gene>
    <name evidence="1" type="ORF">D3879_04750</name>
</gene>
<accession>A0A418XJF6</accession>
<dbReference type="RefSeq" id="WP_119952926.1">
    <property type="nucleotide sequence ID" value="NZ_QYUR01000002.1"/>
</dbReference>
<dbReference type="Proteomes" id="UP000284021">
    <property type="component" value="Unassembled WGS sequence"/>
</dbReference>
<proteinExistence type="predicted"/>
<sequence>MPHTEKTASEFMESDNGSYARLADHLNKYAPRSDGSRWTKDAVYHFCRTHSIQSKRRCKNQPGVGIRQRANTRKQIIAASIEALTASGRTITDIAPFSLKEITQLSGAPYINVKNNWPQLENELLILAGLPPKPRILTIIEDDE</sequence>
<protein>
    <submittedName>
        <fullName evidence="1">Uncharacterized protein</fullName>
    </submittedName>
</protein>
<evidence type="ECO:0000313" key="2">
    <source>
        <dbReference type="Proteomes" id="UP000284021"/>
    </source>
</evidence>
<keyword evidence="2" id="KW-1185">Reference proteome</keyword>
<dbReference type="AlphaFoldDB" id="A0A418XJF6"/>
<dbReference type="EMBL" id="QYUR01000002">
    <property type="protein sequence ID" value="RJG12600.1"/>
    <property type="molecule type" value="Genomic_DNA"/>
</dbReference>
<name>A0A418XJF6_9PSED</name>
<evidence type="ECO:0000313" key="1">
    <source>
        <dbReference type="EMBL" id="RJG12600.1"/>
    </source>
</evidence>
<organism evidence="1 2">
    <name type="scientific">Pseudomonas cavernicola</name>
    <dbReference type="NCBI Taxonomy" id="2320866"/>
    <lineage>
        <taxon>Bacteria</taxon>
        <taxon>Pseudomonadati</taxon>
        <taxon>Pseudomonadota</taxon>
        <taxon>Gammaproteobacteria</taxon>
        <taxon>Pseudomonadales</taxon>
        <taxon>Pseudomonadaceae</taxon>
        <taxon>Pseudomonas</taxon>
    </lineage>
</organism>
<dbReference type="OrthoDB" id="6891606at2"/>
<comment type="caution">
    <text evidence="1">The sequence shown here is derived from an EMBL/GenBank/DDBJ whole genome shotgun (WGS) entry which is preliminary data.</text>
</comment>
<reference evidence="1 2" key="1">
    <citation type="submission" date="2018-09" db="EMBL/GenBank/DDBJ databases">
        <authorList>
            <person name="Zhu H."/>
        </authorList>
    </citation>
    <scope>NUCLEOTIDE SEQUENCE [LARGE SCALE GENOMIC DNA]</scope>
    <source>
        <strain evidence="1 2">K1S02-6</strain>
    </source>
</reference>